<dbReference type="GeneID" id="10394156"/>
<name>F2KT24_ARCVS</name>
<dbReference type="InterPro" id="IPR008964">
    <property type="entry name" value="Invasin/intimin_cell_adhesion"/>
</dbReference>
<dbReference type="EMBL" id="CP002588">
    <property type="protein sequence ID" value="AEA47054.1"/>
    <property type="molecule type" value="Genomic_DNA"/>
</dbReference>
<dbReference type="OrthoDB" id="121941at2157"/>
<reference evidence="2 3" key="1">
    <citation type="submission" date="2011-03" db="EMBL/GenBank/DDBJ databases">
        <title>The complete genome of Archaeoglobus veneficus SNP6.</title>
        <authorList>
            <consortium name="US DOE Joint Genome Institute (JGI-PGF)"/>
            <person name="Lucas S."/>
            <person name="Copeland A."/>
            <person name="Lapidus A."/>
            <person name="Bruce D."/>
            <person name="Goodwin L."/>
            <person name="Pitluck S."/>
            <person name="Kyrpides N."/>
            <person name="Mavromatis K."/>
            <person name="Pagani I."/>
            <person name="Ivanova N."/>
            <person name="Mikhailova N."/>
            <person name="Lu M."/>
            <person name="Detter J.C."/>
            <person name="Tapia R."/>
            <person name="Han C."/>
            <person name="Land M."/>
            <person name="Hauser L."/>
            <person name="Markowitz V."/>
            <person name="Cheng J.-F."/>
            <person name="Hugenholtz P."/>
            <person name="Woyke T."/>
            <person name="Wu D."/>
            <person name="Spring S."/>
            <person name="Brambilla E."/>
            <person name="Klenk H.-P."/>
            <person name="Eisen J.A."/>
        </authorList>
    </citation>
    <scope>NUCLEOTIDE SEQUENCE [LARGE SCALE GENOMIC DNA]</scope>
    <source>
        <strain>SNP6</strain>
    </source>
</reference>
<dbReference type="Gene3D" id="2.60.40.10">
    <property type="entry name" value="Immunoglobulins"/>
    <property type="match status" value="1"/>
</dbReference>
<gene>
    <name evidence="2" type="ordered locus">Arcve_1043</name>
</gene>
<sequence length="472" mass="51028">MQDRAISPVVGMVMILAIVAGFMSIVQTQQLPQWNKQKEAEHYKLLVSEFSRIPYILSTGSTASISLDAGLNYPDVPLLVNPPDALSTLQFEERNITVKCKIILPDNTEKNFERKYNSTAIRLIPHYFYSPERELVLEHGVVFEKWANSNKPIPVTDQITFTKSRINIPIIDASDGSVTAAKFSLKLSPASYGGEVIAKDINVTFETEFVDWWYECLKKIFGEGNVTNGTNYVTVIIPEAIIDVSSYVVGDVIDDFNGSSEVQRKLEMLIPFQNELVVSSGDVERIDVQAVDNYGNPISGLVINASVNPSGLGDVTQSATTNSRGIASFYFTAGGAGDGTIEFNTVYRGVSKSVTVNVTVVGNVAIGIIGIEDNTGGKHGHCHSSSTANSVTFKHFGGSNLTASDVTVILYVNGDKANETQLSNCLSDSRFEVGDEAVVKSNKDLTSGSIVTVVLKDKGGRIIGKSAATFVP</sequence>
<keyword evidence="1" id="KW-0812">Transmembrane</keyword>
<dbReference type="AlphaFoldDB" id="F2KT24"/>
<dbReference type="InterPro" id="IPR013783">
    <property type="entry name" value="Ig-like_fold"/>
</dbReference>
<dbReference type="HOGENOM" id="CLU_578226_0_0_2"/>
<evidence type="ECO:0000256" key="1">
    <source>
        <dbReference type="SAM" id="Phobius"/>
    </source>
</evidence>
<keyword evidence="1" id="KW-0472">Membrane</keyword>
<dbReference type="SUPFAM" id="SSF49373">
    <property type="entry name" value="Invasin/intimin cell-adhesion fragments"/>
    <property type="match status" value="1"/>
</dbReference>
<dbReference type="eggNOG" id="arCOG02916">
    <property type="taxonomic scope" value="Archaea"/>
</dbReference>
<protein>
    <submittedName>
        <fullName evidence="2">Uncharacterized protein</fullName>
    </submittedName>
</protein>
<dbReference type="Proteomes" id="UP000008136">
    <property type="component" value="Chromosome"/>
</dbReference>
<evidence type="ECO:0000313" key="2">
    <source>
        <dbReference type="EMBL" id="AEA47054.1"/>
    </source>
</evidence>
<organism evidence="2 3">
    <name type="scientific">Archaeoglobus veneficus (strain DSM 11195 / SNP6)</name>
    <dbReference type="NCBI Taxonomy" id="693661"/>
    <lineage>
        <taxon>Archaea</taxon>
        <taxon>Methanobacteriati</taxon>
        <taxon>Methanobacteriota</taxon>
        <taxon>Archaeoglobi</taxon>
        <taxon>Archaeoglobales</taxon>
        <taxon>Archaeoglobaceae</taxon>
        <taxon>Archaeoglobus</taxon>
    </lineage>
</organism>
<keyword evidence="1" id="KW-1133">Transmembrane helix</keyword>
<keyword evidence="3" id="KW-1185">Reference proteome</keyword>
<feature type="transmembrane region" description="Helical" evidence="1">
    <location>
        <begin position="6"/>
        <end position="26"/>
    </location>
</feature>
<dbReference type="RefSeq" id="WP_013683718.1">
    <property type="nucleotide sequence ID" value="NC_015320.1"/>
</dbReference>
<dbReference type="KEGG" id="ave:Arcve_1043"/>
<accession>F2KT24</accession>
<evidence type="ECO:0000313" key="3">
    <source>
        <dbReference type="Proteomes" id="UP000008136"/>
    </source>
</evidence>
<proteinExistence type="predicted"/>